<feature type="compositionally biased region" description="Acidic residues" evidence="1">
    <location>
        <begin position="622"/>
        <end position="631"/>
    </location>
</feature>
<protein>
    <recommendedName>
        <fullName evidence="4">F-box domain-containing protein</fullName>
    </recommendedName>
</protein>
<evidence type="ECO:0000313" key="3">
    <source>
        <dbReference type="Proteomes" id="UP001141327"/>
    </source>
</evidence>
<proteinExistence type="predicted"/>
<evidence type="ECO:0000313" key="2">
    <source>
        <dbReference type="EMBL" id="KAJ4456013.1"/>
    </source>
</evidence>
<feature type="region of interest" description="Disordered" evidence="1">
    <location>
        <begin position="599"/>
        <end position="647"/>
    </location>
</feature>
<sequence>MARTRQTARKMASFPKSSQITPRNIVAAFRTTPAAGAKTMPDGSSNPFALPDIILELILRAFHESQPKIDAALGIVGPAEFKTMTLSDAHALSQISHCFYALLHSSESLGISLAGAPSAHLLLLAQSVVIRSIILAFPNVQTLLIQNTQLTMAPSTLADFAQVLAAAPLVLPASPLAPGETPSDMTPALIPWGLFSRLLRIFPRLEALALTQSAGQPGVRQCLPVIPLWAILRGAPRLRALCCLAELDMNSKELACLDLTGRSQLVRFAHLPPGGPSFRANHSQQPLLAMQPGPLPAVQRLAPANPAGARRLLLYLFSACTSLARLDLSSMNICLSTGRGDPFEAGHSLYELMSSLEELPPGGLTTGHLEAGLAIWGWLTGREPADVCPELGEENPFEAGNADRASFTERPIRCPAGNRFLYPDAWQTMRTLLFPDSVCLPVEHFAVLGHTYPSLTRLRLPFLAVLVRPTHARALPPPPPPGNPLSLERALLVGHERVPKTDFWKTAKGLLDVEVNLEQDWPCLTELSIHYATTAVRPLPNEPIKLPPQGIPSPTGAVTFVLRFDTMQQEDDDEAVPAPPVRDLAFPVGMPAPPGFGFGGGGWGMKAPPKRKKAPAKAMIPEGEEDDDDDAPGPAVPEPPKKPRDPNRLKSAEIVVLLRLIPGPALRRCWVECSALPDVARAPACPPLVIVTPRPASHVSSLVLPHGALFGGDCLATRPAGGMMPLAVASGMLPLGPSGSGHGMALHKLRLENPGVFTIRMLLEMAAREDPSLALLGGLTLRLRIATCGALLRPRPSSSATGGPLRASLLASLIHHLPSLRRLRVAINSGVLSDPDEDGPKRMHPFLWNNGQTFSFEMARGRPDGQDEVGARAEELVAGLACPADYFAPDDGHVVASELAFAEDASLPPAASPAASAADYSGSNPIMRTPKTVPSRLDMRHPLVIASSTLEVVKVELLPVWFPDPLPALKRLTLGGTYDLITGPLCVMICTVCVTMIMTLCVTTIMTLCVTICTVKRMALGDTYDLITGRAPAPDRQYVEVVRPPAQDTSGHAPGQPIPYRPFAFGDAGRMTLRMLPHPGAAVPPAAMVMPLEKSDARPGFVLQPPTHWLAALSASTGLARYCPALNQLTMEGCEVLMTRQQISLSHPALRRVVLAGSPASTVSWAHQLANSYGLPAMSMAHSAPAMEEVLLDLPAIEDCELRQATSLWSITSACRMPHLRRLVMAQSALLGPGALRTAIGGSLDPTVIRQVLVAPLPRAPTPFGQPGGFHFQPMFEPVFM</sequence>
<comment type="caution">
    <text evidence="2">The sequence shown here is derived from an EMBL/GenBank/DDBJ whole genome shotgun (WGS) entry which is preliminary data.</text>
</comment>
<dbReference type="Proteomes" id="UP001141327">
    <property type="component" value="Unassembled WGS sequence"/>
</dbReference>
<keyword evidence="3" id="KW-1185">Reference proteome</keyword>
<name>A0ABQ8U9N6_9EUKA</name>
<organism evidence="2 3">
    <name type="scientific">Paratrimastix pyriformis</name>
    <dbReference type="NCBI Taxonomy" id="342808"/>
    <lineage>
        <taxon>Eukaryota</taxon>
        <taxon>Metamonada</taxon>
        <taxon>Preaxostyla</taxon>
        <taxon>Paratrimastigidae</taxon>
        <taxon>Paratrimastix</taxon>
    </lineage>
</organism>
<reference evidence="2" key="1">
    <citation type="journal article" date="2022" name="bioRxiv">
        <title>Genomics of Preaxostyla Flagellates Illuminates Evolutionary Transitions and the Path Towards Mitochondrial Loss.</title>
        <authorList>
            <person name="Novak L.V.F."/>
            <person name="Treitli S.C."/>
            <person name="Pyrih J."/>
            <person name="Halakuc P."/>
            <person name="Pipaliya S.V."/>
            <person name="Vacek V."/>
            <person name="Brzon O."/>
            <person name="Soukal P."/>
            <person name="Eme L."/>
            <person name="Dacks J.B."/>
            <person name="Karnkowska A."/>
            <person name="Elias M."/>
            <person name="Hampl V."/>
        </authorList>
    </citation>
    <scope>NUCLEOTIDE SEQUENCE</scope>
    <source>
        <strain evidence="2">RCP-MX</strain>
    </source>
</reference>
<gene>
    <name evidence="2" type="ORF">PAPYR_8922</name>
</gene>
<dbReference type="EMBL" id="JAPMOS010000085">
    <property type="protein sequence ID" value="KAJ4456013.1"/>
    <property type="molecule type" value="Genomic_DNA"/>
</dbReference>
<evidence type="ECO:0008006" key="4">
    <source>
        <dbReference type="Google" id="ProtNLM"/>
    </source>
</evidence>
<evidence type="ECO:0000256" key="1">
    <source>
        <dbReference type="SAM" id="MobiDB-lite"/>
    </source>
</evidence>
<accession>A0ABQ8U9N6</accession>